<gene>
    <name evidence="8" type="primary">xpo4_1</name>
    <name evidence="8" type="ORF">EYF80_016205</name>
</gene>
<dbReference type="GO" id="GO:0005049">
    <property type="term" value="F:nuclear export signal receptor activity"/>
    <property type="evidence" value="ECO:0007669"/>
    <property type="project" value="InterPro"/>
</dbReference>
<protein>
    <submittedName>
        <fullName evidence="8">Exportin-4</fullName>
    </submittedName>
</protein>
<evidence type="ECO:0000256" key="6">
    <source>
        <dbReference type="ARBA" id="ARBA00022927"/>
    </source>
</evidence>
<dbReference type="PANTHER" id="PTHR12596">
    <property type="entry name" value="EXPORTIN 4,7-RELATED"/>
    <property type="match status" value="1"/>
</dbReference>
<evidence type="ECO:0000256" key="2">
    <source>
        <dbReference type="ARBA" id="ARBA00004496"/>
    </source>
</evidence>
<dbReference type="GO" id="GO:0006611">
    <property type="term" value="P:protein export from nucleus"/>
    <property type="evidence" value="ECO:0007669"/>
    <property type="project" value="TreeGrafter"/>
</dbReference>
<organism evidence="8 9">
    <name type="scientific">Liparis tanakae</name>
    <name type="common">Tanaka's snailfish</name>
    <dbReference type="NCBI Taxonomy" id="230148"/>
    <lineage>
        <taxon>Eukaryota</taxon>
        <taxon>Metazoa</taxon>
        <taxon>Chordata</taxon>
        <taxon>Craniata</taxon>
        <taxon>Vertebrata</taxon>
        <taxon>Euteleostomi</taxon>
        <taxon>Actinopterygii</taxon>
        <taxon>Neopterygii</taxon>
        <taxon>Teleostei</taxon>
        <taxon>Neoteleostei</taxon>
        <taxon>Acanthomorphata</taxon>
        <taxon>Eupercaria</taxon>
        <taxon>Perciformes</taxon>
        <taxon>Cottioidei</taxon>
        <taxon>Cottales</taxon>
        <taxon>Liparidae</taxon>
        <taxon>Liparis</taxon>
    </lineage>
</organism>
<keyword evidence="6" id="KW-0653">Protein transport</keyword>
<dbReference type="Proteomes" id="UP000314294">
    <property type="component" value="Unassembled WGS sequence"/>
</dbReference>
<evidence type="ECO:0000256" key="7">
    <source>
        <dbReference type="ARBA" id="ARBA00023242"/>
    </source>
</evidence>
<keyword evidence="9" id="KW-1185">Reference proteome</keyword>
<name>A0A4Z2I705_9TELE</name>
<evidence type="ECO:0000256" key="3">
    <source>
        <dbReference type="ARBA" id="ARBA00009466"/>
    </source>
</evidence>
<dbReference type="OrthoDB" id="5548448at2759"/>
<dbReference type="InterPro" id="IPR044189">
    <property type="entry name" value="XPO4/7-like"/>
</dbReference>
<keyword evidence="5" id="KW-0963">Cytoplasm</keyword>
<sequence>MAQDPLQCRAPLAPAHRPVFPDESAQVSYLTHLVEGLLSVINGIEMEDSEAAGVSDIVSNLIGVFPRSALTALPGDLFASFITGLTLLTCSFGRSAALEEALHKDDLVYTKAYDQLLEAWLTLVQDEEHFPRGCFVQPAVQVFNSYIQCHLAAPDGTRAQVRRLFGFISRACSSM</sequence>
<dbReference type="AlphaFoldDB" id="A0A4Z2I705"/>
<proteinExistence type="inferred from homology"/>
<dbReference type="EMBL" id="SRLO01000123">
    <property type="protein sequence ID" value="TNN73610.1"/>
    <property type="molecule type" value="Genomic_DNA"/>
</dbReference>
<evidence type="ECO:0000313" key="8">
    <source>
        <dbReference type="EMBL" id="TNN73610.1"/>
    </source>
</evidence>
<keyword evidence="7" id="KW-0539">Nucleus</keyword>
<evidence type="ECO:0000256" key="1">
    <source>
        <dbReference type="ARBA" id="ARBA00004123"/>
    </source>
</evidence>
<comment type="subcellular location">
    <subcellularLocation>
        <location evidence="2">Cytoplasm</location>
    </subcellularLocation>
    <subcellularLocation>
        <location evidence="1">Nucleus</location>
    </subcellularLocation>
</comment>
<comment type="similarity">
    <text evidence="3">Belongs to the exportin family.</text>
</comment>
<reference evidence="8 9" key="1">
    <citation type="submission" date="2019-03" db="EMBL/GenBank/DDBJ databases">
        <title>First draft genome of Liparis tanakae, snailfish: a comprehensive survey of snailfish specific genes.</title>
        <authorList>
            <person name="Kim W."/>
            <person name="Song I."/>
            <person name="Jeong J.-H."/>
            <person name="Kim D."/>
            <person name="Kim S."/>
            <person name="Ryu S."/>
            <person name="Song J.Y."/>
            <person name="Lee S.K."/>
        </authorList>
    </citation>
    <scope>NUCLEOTIDE SEQUENCE [LARGE SCALE GENOMIC DNA]</scope>
    <source>
        <tissue evidence="8">Muscle</tissue>
    </source>
</reference>
<comment type="caution">
    <text evidence="8">The sequence shown here is derived from an EMBL/GenBank/DDBJ whole genome shotgun (WGS) entry which is preliminary data.</text>
</comment>
<dbReference type="GO" id="GO:0005643">
    <property type="term" value="C:nuclear pore"/>
    <property type="evidence" value="ECO:0007669"/>
    <property type="project" value="TreeGrafter"/>
</dbReference>
<evidence type="ECO:0000313" key="9">
    <source>
        <dbReference type="Proteomes" id="UP000314294"/>
    </source>
</evidence>
<accession>A0A4Z2I705</accession>
<dbReference type="PANTHER" id="PTHR12596:SF1">
    <property type="entry name" value="EXPORTIN-4"/>
    <property type="match status" value="1"/>
</dbReference>
<keyword evidence="4" id="KW-0813">Transport</keyword>
<dbReference type="GO" id="GO:0005737">
    <property type="term" value="C:cytoplasm"/>
    <property type="evidence" value="ECO:0007669"/>
    <property type="project" value="UniProtKB-SubCell"/>
</dbReference>
<evidence type="ECO:0000256" key="5">
    <source>
        <dbReference type="ARBA" id="ARBA00022490"/>
    </source>
</evidence>
<evidence type="ECO:0000256" key="4">
    <source>
        <dbReference type="ARBA" id="ARBA00022448"/>
    </source>
</evidence>